<keyword evidence="4" id="KW-1185">Reference proteome</keyword>
<sequence>MTPSLRAVEMECGQPLELAKFWSAVLRAEILPGVDGVHVVNTEATDQPSLYLTEASGEDRPRPHSRIWLNPVSGTLDDEVARLTALGAVVVARRWTAETLRLGYAVMTDPEGHEFCVESSDAERRTAVRRFTDESDDLADLEPPTGGGSRTGFVGIED</sequence>
<dbReference type="SUPFAM" id="SSF54593">
    <property type="entry name" value="Glyoxalase/Bleomycin resistance protein/Dihydroxybiphenyl dioxygenase"/>
    <property type="match status" value="1"/>
</dbReference>
<evidence type="ECO:0000256" key="1">
    <source>
        <dbReference type="SAM" id="MobiDB-lite"/>
    </source>
</evidence>
<name>A0ABR6ELC2_9ACTN</name>
<evidence type="ECO:0000313" key="4">
    <source>
        <dbReference type="Proteomes" id="UP000766698"/>
    </source>
</evidence>
<evidence type="ECO:0000259" key="2">
    <source>
        <dbReference type="Pfam" id="PF18029"/>
    </source>
</evidence>
<gene>
    <name evidence="3" type="ORF">GL263_21590</name>
</gene>
<feature type="region of interest" description="Disordered" evidence="1">
    <location>
        <begin position="131"/>
        <end position="158"/>
    </location>
</feature>
<evidence type="ECO:0000313" key="3">
    <source>
        <dbReference type="EMBL" id="MBB1246127.1"/>
    </source>
</evidence>
<dbReference type="Pfam" id="PF18029">
    <property type="entry name" value="Glyoxalase_6"/>
    <property type="match status" value="1"/>
</dbReference>
<dbReference type="Proteomes" id="UP000766698">
    <property type="component" value="Unassembled WGS sequence"/>
</dbReference>
<dbReference type="PANTHER" id="PTHR35908">
    <property type="entry name" value="HYPOTHETICAL FUSION PROTEIN"/>
    <property type="match status" value="1"/>
</dbReference>
<proteinExistence type="predicted"/>
<feature type="domain" description="Glyoxalase-like" evidence="2">
    <location>
        <begin position="8"/>
        <end position="117"/>
    </location>
</feature>
<dbReference type="Gene3D" id="3.10.180.10">
    <property type="entry name" value="2,3-Dihydroxybiphenyl 1,2-Dioxygenase, domain 1"/>
    <property type="match status" value="1"/>
</dbReference>
<dbReference type="EMBL" id="WMLF01000412">
    <property type="protein sequence ID" value="MBB1246127.1"/>
    <property type="molecule type" value="Genomic_DNA"/>
</dbReference>
<organism evidence="3 4">
    <name type="scientific">Streptomyces durbertensis</name>
    <dbReference type="NCBI Taxonomy" id="2448886"/>
    <lineage>
        <taxon>Bacteria</taxon>
        <taxon>Bacillati</taxon>
        <taxon>Actinomycetota</taxon>
        <taxon>Actinomycetes</taxon>
        <taxon>Kitasatosporales</taxon>
        <taxon>Streptomycetaceae</taxon>
        <taxon>Streptomyces</taxon>
    </lineage>
</organism>
<dbReference type="PANTHER" id="PTHR35908:SF1">
    <property type="entry name" value="CONSERVED PROTEIN"/>
    <property type="match status" value="1"/>
</dbReference>
<reference evidence="4" key="1">
    <citation type="journal article" date="2020" name="Syst. Appl. Microbiol.">
        <title>Streptomyces alkaliterrae sp. nov., isolated from an alkaline soil, and emended descriptions of Streptomyces alkaliphilus, Streptomyces calidiresistens and Streptomyces durbertensis.</title>
        <authorList>
            <person name="Swiecimska M."/>
            <person name="Golinska P."/>
            <person name="Nouioui I."/>
            <person name="Wypij M."/>
            <person name="Rai M."/>
            <person name="Sangal V."/>
            <person name="Goodfellow M."/>
        </authorList>
    </citation>
    <scope>NUCLEOTIDE SEQUENCE [LARGE SCALE GENOMIC DNA]</scope>
    <source>
        <strain evidence="4">DSM 104538</strain>
    </source>
</reference>
<protein>
    <submittedName>
        <fullName evidence="3">VOC family protein</fullName>
    </submittedName>
</protein>
<dbReference type="RefSeq" id="WP_182857402.1">
    <property type="nucleotide sequence ID" value="NZ_WMLF01000412.1"/>
</dbReference>
<accession>A0ABR6ELC2</accession>
<comment type="caution">
    <text evidence="3">The sequence shown here is derived from an EMBL/GenBank/DDBJ whole genome shotgun (WGS) entry which is preliminary data.</text>
</comment>
<dbReference type="InterPro" id="IPR029068">
    <property type="entry name" value="Glyas_Bleomycin-R_OHBP_Dase"/>
</dbReference>
<dbReference type="InterPro" id="IPR041581">
    <property type="entry name" value="Glyoxalase_6"/>
</dbReference>